<name>A0AAV9VIH9_9PEZI</name>
<reference evidence="1 2" key="1">
    <citation type="submission" date="2019-10" db="EMBL/GenBank/DDBJ databases">
        <authorList>
            <person name="Palmer J.M."/>
        </authorList>
    </citation>
    <scope>NUCLEOTIDE SEQUENCE [LARGE SCALE GENOMIC DNA]</scope>
    <source>
        <strain evidence="1 2">TWF730</strain>
    </source>
</reference>
<evidence type="ECO:0000313" key="1">
    <source>
        <dbReference type="EMBL" id="KAK6361302.1"/>
    </source>
</evidence>
<protein>
    <recommendedName>
        <fullName evidence="3">Essential protein Yae1 N-terminal domain-containing protein</fullName>
    </recommendedName>
</protein>
<evidence type="ECO:0008006" key="3">
    <source>
        <dbReference type="Google" id="ProtNLM"/>
    </source>
</evidence>
<comment type="caution">
    <text evidence="1">The sequence shown here is derived from an EMBL/GenBank/DDBJ whole genome shotgun (WGS) entry which is preliminary data.</text>
</comment>
<accession>A0AAV9VIH9</accession>
<gene>
    <name evidence="1" type="ORF">TWF730_005037</name>
</gene>
<evidence type="ECO:0000313" key="2">
    <source>
        <dbReference type="Proteomes" id="UP001373714"/>
    </source>
</evidence>
<proteinExistence type="predicted"/>
<dbReference type="AlphaFoldDB" id="A0AAV9VIH9"/>
<keyword evidence="2" id="KW-1185">Reference proteome</keyword>
<sequence length="150" mass="17145">MESECTYPKVPLEEPDSLLALYEEAPRTANQLGDLNFDQYDNNRANLVRLCKVAYEKGRKDGMAEDRKKVKEEAYCRGLKEGNKAGHEEGWNEGYREGYDKGYMKGREYGDKKIEKEINETIVELTKNPSAFLMSSEYPSIGKMAKNVIS</sequence>
<organism evidence="1 2">
    <name type="scientific">Orbilia blumenaviensis</name>
    <dbReference type="NCBI Taxonomy" id="1796055"/>
    <lineage>
        <taxon>Eukaryota</taxon>
        <taxon>Fungi</taxon>
        <taxon>Dikarya</taxon>
        <taxon>Ascomycota</taxon>
        <taxon>Pezizomycotina</taxon>
        <taxon>Orbiliomycetes</taxon>
        <taxon>Orbiliales</taxon>
        <taxon>Orbiliaceae</taxon>
        <taxon>Orbilia</taxon>
    </lineage>
</organism>
<dbReference type="EMBL" id="JAVHNS010000002">
    <property type="protein sequence ID" value="KAK6361302.1"/>
    <property type="molecule type" value="Genomic_DNA"/>
</dbReference>
<dbReference type="Proteomes" id="UP001373714">
    <property type="component" value="Unassembled WGS sequence"/>
</dbReference>